<dbReference type="EMBL" id="LAZR01020653">
    <property type="protein sequence ID" value="KKL88130.1"/>
    <property type="molecule type" value="Genomic_DNA"/>
</dbReference>
<feature type="non-terminal residue" evidence="2">
    <location>
        <position position="43"/>
    </location>
</feature>
<proteinExistence type="predicted"/>
<gene>
    <name evidence="2" type="ORF">LCGC14_1927810</name>
</gene>
<sequence>MGLIAELRGRARHIVGPVLVVCITGYFAYHVIQGDRGLIAWSH</sequence>
<organism evidence="2">
    <name type="scientific">marine sediment metagenome</name>
    <dbReference type="NCBI Taxonomy" id="412755"/>
    <lineage>
        <taxon>unclassified sequences</taxon>
        <taxon>metagenomes</taxon>
        <taxon>ecological metagenomes</taxon>
    </lineage>
</organism>
<comment type="caution">
    <text evidence="2">The sequence shown here is derived from an EMBL/GenBank/DDBJ whole genome shotgun (WGS) entry which is preliminary data.</text>
</comment>
<protein>
    <submittedName>
        <fullName evidence="2">Uncharacterized protein</fullName>
    </submittedName>
</protein>
<name>A0A0F9I2R9_9ZZZZ</name>
<accession>A0A0F9I2R9</accession>
<keyword evidence="1" id="KW-0472">Membrane</keyword>
<keyword evidence="1" id="KW-0812">Transmembrane</keyword>
<evidence type="ECO:0000313" key="2">
    <source>
        <dbReference type="EMBL" id="KKL88130.1"/>
    </source>
</evidence>
<reference evidence="2" key="1">
    <citation type="journal article" date="2015" name="Nature">
        <title>Complex archaea that bridge the gap between prokaryotes and eukaryotes.</title>
        <authorList>
            <person name="Spang A."/>
            <person name="Saw J.H."/>
            <person name="Jorgensen S.L."/>
            <person name="Zaremba-Niedzwiedzka K."/>
            <person name="Martijn J."/>
            <person name="Lind A.E."/>
            <person name="van Eijk R."/>
            <person name="Schleper C."/>
            <person name="Guy L."/>
            <person name="Ettema T.J."/>
        </authorList>
    </citation>
    <scope>NUCLEOTIDE SEQUENCE</scope>
</reference>
<keyword evidence="1" id="KW-1133">Transmembrane helix</keyword>
<evidence type="ECO:0000256" key="1">
    <source>
        <dbReference type="SAM" id="Phobius"/>
    </source>
</evidence>
<dbReference type="AlphaFoldDB" id="A0A0F9I2R9"/>
<feature type="transmembrane region" description="Helical" evidence="1">
    <location>
        <begin position="12"/>
        <end position="32"/>
    </location>
</feature>